<sequence length="375" mass="43004">MKKFLFFCLARHQVEYFQRLLDETSLDGQIMVPRQMPFPAVGRLAWVISRIDWRLLVEEKCQERRVKGKYQGFIYRWLLRLEMLIAGLRIQALLERSRPDAVVVWNGSNRLCRILLSLLPEHTGTFFFENGLLPDTTTLDPRGVNYENSVPREAAFYRRYAAERNIAAEAAPVVLVPRKNRSAGKTAIELPERFIFIPFQVDIDSQVRLFSPWVRNMRELFAIGERLARETGICVVFKEHPSSRESYPDLHARASEQLLFANGNGTQELIEASLLVITLNSTVGLESLLLGKPVLTLGQAFFNIGGVTMHADSTEEVVSLVRRYPDWPLDESLRKAFLHYLKNSYCVPGAWKRSGKTHLLDVAQRMQGQLMEHDA</sequence>
<protein>
    <submittedName>
        <fullName evidence="1">Capsular polysaccharide export protein</fullName>
    </submittedName>
</protein>
<keyword evidence="2" id="KW-1185">Reference proteome</keyword>
<dbReference type="Pfam" id="PF05159">
    <property type="entry name" value="Capsule_synth"/>
    <property type="match status" value="1"/>
</dbReference>
<comment type="caution">
    <text evidence="1">The sequence shown here is derived from an EMBL/GenBank/DDBJ whole genome shotgun (WGS) entry which is preliminary data.</text>
</comment>
<gene>
    <name evidence="1" type="ORF">FHR87_001132</name>
</gene>
<dbReference type="CDD" id="cd16438">
    <property type="entry name" value="beta_Kdo_transferase_KpsS_like"/>
    <property type="match status" value="1"/>
</dbReference>
<dbReference type="RefSeq" id="WP_338021223.1">
    <property type="nucleotide sequence ID" value="NZ_JACHXI010000004.1"/>
</dbReference>
<dbReference type="SUPFAM" id="SSF53756">
    <property type="entry name" value="UDP-Glycosyltransferase/glycogen phosphorylase"/>
    <property type="match status" value="1"/>
</dbReference>
<proteinExistence type="predicted"/>
<dbReference type="InterPro" id="IPR007833">
    <property type="entry name" value="Capsule_polysaccharide_synth"/>
</dbReference>
<dbReference type="AlphaFoldDB" id="A0A839T303"/>
<dbReference type="Gene3D" id="3.40.50.12580">
    <property type="match status" value="1"/>
</dbReference>
<dbReference type="GO" id="GO:0000271">
    <property type="term" value="P:polysaccharide biosynthetic process"/>
    <property type="evidence" value="ECO:0007669"/>
    <property type="project" value="InterPro"/>
</dbReference>
<accession>A0A839T303</accession>
<evidence type="ECO:0000313" key="2">
    <source>
        <dbReference type="Proteomes" id="UP000549250"/>
    </source>
</evidence>
<dbReference type="GO" id="GO:0015774">
    <property type="term" value="P:polysaccharide transport"/>
    <property type="evidence" value="ECO:0007669"/>
    <property type="project" value="InterPro"/>
</dbReference>
<reference evidence="1 2" key="1">
    <citation type="submission" date="2020-08" db="EMBL/GenBank/DDBJ databases">
        <title>Genomic Encyclopedia of Type Strains, Phase III (KMG-III): the genomes of soil and plant-associated and newly described type strains.</title>
        <authorList>
            <person name="Whitman W."/>
        </authorList>
    </citation>
    <scope>NUCLEOTIDE SEQUENCE [LARGE SCALE GENOMIC DNA]</scope>
    <source>
        <strain evidence="1 2">CECT 4462</strain>
    </source>
</reference>
<dbReference type="Proteomes" id="UP000549250">
    <property type="component" value="Unassembled WGS sequence"/>
</dbReference>
<organism evidence="1 2">
    <name type="scientific">Azomonas macrocytogenes</name>
    <name type="common">Azotobacter macrocytogenes</name>
    <dbReference type="NCBI Taxonomy" id="69962"/>
    <lineage>
        <taxon>Bacteria</taxon>
        <taxon>Pseudomonadati</taxon>
        <taxon>Pseudomonadota</taxon>
        <taxon>Gammaproteobacteria</taxon>
        <taxon>Pseudomonadales</taxon>
        <taxon>Pseudomonadaceae</taxon>
        <taxon>Azomonas</taxon>
    </lineage>
</organism>
<dbReference type="EMBL" id="JACHXI010000004">
    <property type="protein sequence ID" value="MBB3102744.1"/>
    <property type="molecule type" value="Genomic_DNA"/>
</dbReference>
<dbReference type="InterPro" id="IPR043148">
    <property type="entry name" value="TagF_C"/>
</dbReference>
<evidence type="ECO:0000313" key="1">
    <source>
        <dbReference type="EMBL" id="MBB3102744.1"/>
    </source>
</evidence>
<name>A0A839T303_AZOMA</name>